<keyword evidence="1 12" id="KW-0639">Primosome</keyword>
<dbReference type="GO" id="GO:0008270">
    <property type="term" value="F:zinc ion binding"/>
    <property type="evidence" value="ECO:0007669"/>
    <property type="project" value="UniProtKB-UniRule"/>
</dbReference>
<accession>A0A412PEA7</accession>
<dbReference type="GO" id="GO:0003677">
    <property type="term" value="F:DNA binding"/>
    <property type="evidence" value="ECO:0007669"/>
    <property type="project" value="UniProtKB-UniRule"/>
</dbReference>
<dbReference type="Pfam" id="PF18319">
    <property type="entry name" value="Zn_ribbon_PriA"/>
    <property type="match status" value="1"/>
</dbReference>
<comment type="similarity">
    <text evidence="12">Belongs to the helicase family. PriA subfamily.</text>
</comment>
<evidence type="ECO:0000256" key="8">
    <source>
        <dbReference type="ARBA" id="ARBA00022840"/>
    </source>
</evidence>
<dbReference type="GO" id="GO:0006310">
    <property type="term" value="P:DNA recombination"/>
    <property type="evidence" value="ECO:0007669"/>
    <property type="project" value="InterPro"/>
</dbReference>
<evidence type="ECO:0000256" key="2">
    <source>
        <dbReference type="ARBA" id="ARBA00022705"/>
    </source>
</evidence>
<feature type="binding site" evidence="12">
    <location>
        <position position="497"/>
    </location>
    <ligand>
        <name>Zn(2+)</name>
        <dbReference type="ChEBI" id="CHEBI:29105"/>
        <label>2</label>
    </ligand>
</feature>
<dbReference type="Pfam" id="PF00271">
    <property type="entry name" value="Helicase_C"/>
    <property type="match status" value="1"/>
</dbReference>
<dbReference type="GO" id="GO:0016887">
    <property type="term" value="F:ATP hydrolysis activity"/>
    <property type="evidence" value="ECO:0007669"/>
    <property type="project" value="RHEA"/>
</dbReference>
<feature type="binding site" evidence="12">
    <location>
        <position position="510"/>
    </location>
    <ligand>
        <name>Zn(2+)</name>
        <dbReference type="ChEBI" id="CHEBI:29105"/>
        <label>1</label>
    </ligand>
</feature>
<dbReference type="SMART" id="SM00490">
    <property type="entry name" value="HELICc"/>
    <property type="match status" value="1"/>
</dbReference>
<dbReference type="SUPFAM" id="SSF52540">
    <property type="entry name" value="P-loop containing nucleoside triphosphate hydrolases"/>
    <property type="match status" value="2"/>
</dbReference>
<evidence type="ECO:0000256" key="9">
    <source>
        <dbReference type="ARBA" id="ARBA00023125"/>
    </source>
</evidence>
<comment type="caution">
    <text evidence="14">The sequence shown here is derived from an EMBL/GenBank/DDBJ whole genome shotgun (WGS) entry which is preliminary data.</text>
</comment>
<evidence type="ECO:0000256" key="4">
    <source>
        <dbReference type="ARBA" id="ARBA00022741"/>
    </source>
</evidence>
<comment type="catalytic activity">
    <reaction evidence="12">
        <text>Couples ATP hydrolysis with the unwinding of duplex DNA by translocating in the 3'-5' direction.</text>
        <dbReference type="EC" id="5.6.2.4"/>
    </reaction>
</comment>
<feature type="binding site" evidence="12">
    <location>
        <position position="476"/>
    </location>
    <ligand>
        <name>Zn(2+)</name>
        <dbReference type="ChEBI" id="CHEBI:29105"/>
        <label>2</label>
    </ligand>
</feature>
<evidence type="ECO:0000256" key="7">
    <source>
        <dbReference type="ARBA" id="ARBA00022833"/>
    </source>
</evidence>
<dbReference type="NCBIfam" id="TIGR00595">
    <property type="entry name" value="priA"/>
    <property type="match status" value="1"/>
</dbReference>
<reference evidence="14 15" key="1">
    <citation type="submission" date="2018-08" db="EMBL/GenBank/DDBJ databases">
        <title>A genome reference for cultivated species of the human gut microbiota.</title>
        <authorList>
            <person name="Zou Y."/>
            <person name="Xue W."/>
            <person name="Luo G."/>
        </authorList>
    </citation>
    <scope>NUCLEOTIDE SEQUENCE [LARGE SCALE GENOMIC DNA]</scope>
    <source>
        <strain evidence="14 15">AF18-46</strain>
    </source>
</reference>
<dbReference type="InterPro" id="IPR001650">
    <property type="entry name" value="Helicase_C-like"/>
</dbReference>
<dbReference type="SMART" id="SM00487">
    <property type="entry name" value="DEXDc"/>
    <property type="match status" value="1"/>
</dbReference>
<keyword evidence="3 12" id="KW-0479">Metal-binding</keyword>
<evidence type="ECO:0000256" key="11">
    <source>
        <dbReference type="ARBA" id="ARBA00048988"/>
    </source>
</evidence>
<dbReference type="EMBL" id="QRWX01000002">
    <property type="protein sequence ID" value="RGT55941.1"/>
    <property type="molecule type" value="Genomic_DNA"/>
</dbReference>
<keyword evidence="4 12" id="KW-0547">Nucleotide-binding</keyword>
<name>A0A412PEA7_9FIRM</name>
<evidence type="ECO:0000256" key="12">
    <source>
        <dbReference type="HAMAP-Rule" id="MF_00983"/>
    </source>
</evidence>
<evidence type="ECO:0000256" key="5">
    <source>
        <dbReference type="ARBA" id="ARBA00022801"/>
    </source>
</evidence>
<protein>
    <recommendedName>
        <fullName evidence="12">Replication restart protein PriA</fullName>
    </recommendedName>
    <alternativeName>
        <fullName evidence="12">ATP-dependent DNA helicase PriA</fullName>
        <ecNumber evidence="12">5.6.2.4</ecNumber>
    </alternativeName>
    <alternativeName>
        <fullName evidence="12">DNA 3'-5' helicase PriA</fullName>
    </alternativeName>
</protein>
<dbReference type="AlphaFoldDB" id="A0A412PEA7"/>
<comment type="catalytic activity">
    <reaction evidence="11 12">
        <text>ATP + H2O = ADP + phosphate + H(+)</text>
        <dbReference type="Rhea" id="RHEA:13065"/>
        <dbReference type="ChEBI" id="CHEBI:15377"/>
        <dbReference type="ChEBI" id="CHEBI:15378"/>
        <dbReference type="ChEBI" id="CHEBI:30616"/>
        <dbReference type="ChEBI" id="CHEBI:43474"/>
        <dbReference type="ChEBI" id="CHEBI:456216"/>
        <dbReference type="EC" id="5.6.2.4"/>
    </reaction>
</comment>
<dbReference type="Pfam" id="PF17764">
    <property type="entry name" value="PriA_3primeBD"/>
    <property type="match status" value="1"/>
</dbReference>
<keyword evidence="2 12" id="KW-0235">DNA replication</keyword>
<dbReference type="InterPro" id="IPR014001">
    <property type="entry name" value="Helicase_ATP-bd"/>
</dbReference>
<feature type="binding site" evidence="12">
    <location>
        <position position="479"/>
    </location>
    <ligand>
        <name>Zn(2+)</name>
        <dbReference type="ChEBI" id="CHEBI:29105"/>
        <label>2</label>
    </ligand>
</feature>
<dbReference type="InterPro" id="IPR041236">
    <property type="entry name" value="PriA_C"/>
</dbReference>
<dbReference type="GO" id="GO:0006302">
    <property type="term" value="P:double-strand break repair"/>
    <property type="evidence" value="ECO:0007669"/>
    <property type="project" value="InterPro"/>
</dbReference>
<keyword evidence="8 12" id="KW-0067">ATP-binding</keyword>
<dbReference type="InterPro" id="IPR042115">
    <property type="entry name" value="PriA_3primeBD_sf"/>
</dbReference>
<keyword evidence="6 12" id="KW-0347">Helicase</keyword>
<dbReference type="PROSITE" id="PS51192">
    <property type="entry name" value="HELICASE_ATP_BIND_1"/>
    <property type="match status" value="1"/>
</dbReference>
<gene>
    <name evidence="12 14" type="primary">priA</name>
    <name evidence="14" type="ORF">DWX20_03805</name>
</gene>
<dbReference type="HAMAP" id="MF_00983">
    <property type="entry name" value="PriA"/>
    <property type="match status" value="1"/>
</dbReference>
<evidence type="ECO:0000313" key="15">
    <source>
        <dbReference type="Proteomes" id="UP000284731"/>
    </source>
</evidence>
<dbReference type="EC" id="5.6.2.4" evidence="12"/>
<evidence type="ECO:0000256" key="10">
    <source>
        <dbReference type="ARBA" id="ARBA00023235"/>
    </source>
</evidence>
<keyword evidence="5 12" id="KW-0378">Hydrolase</keyword>
<dbReference type="InterPro" id="IPR005259">
    <property type="entry name" value="PriA"/>
</dbReference>
<dbReference type="FunFam" id="3.40.50.300:FF:000489">
    <property type="entry name" value="Primosome assembly protein PriA"/>
    <property type="match status" value="1"/>
</dbReference>
<dbReference type="Pfam" id="PF00270">
    <property type="entry name" value="DEAD"/>
    <property type="match status" value="1"/>
</dbReference>
<feature type="binding site" evidence="12">
    <location>
        <position position="467"/>
    </location>
    <ligand>
        <name>Zn(2+)</name>
        <dbReference type="ChEBI" id="CHEBI:29105"/>
        <label>1</label>
    </ligand>
</feature>
<feature type="domain" description="Helicase ATP-binding" evidence="13">
    <location>
        <begin position="240"/>
        <end position="406"/>
    </location>
</feature>
<comment type="cofactor">
    <cofactor evidence="12">
        <name>Zn(2+)</name>
        <dbReference type="ChEBI" id="CHEBI:29105"/>
    </cofactor>
    <text evidence="12">Binds 2 zinc ions per subunit.</text>
</comment>
<dbReference type="GO" id="GO:0043138">
    <property type="term" value="F:3'-5' DNA helicase activity"/>
    <property type="evidence" value="ECO:0007669"/>
    <property type="project" value="UniProtKB-EC"/>
</dbReference>
<dbReference type="Pfam" id="PF18074">
    <property type="entry name" value="PriA_C"/>
    <property type="match status" value="1"/>
</dbReference>
<dbReference type="GO" id="GO:0005524">
    <property type="term" value="F:ATP binding"/>
    <property type="evidence" value="ECO:0007669"/>
    <property type="project" value="UniProtKB-UniRule"/>
</dbReference>
<proteinExistence type="inferred from homology"/>
<dbReference type="GO" id="GO:0006270">
    <property type="term" value="P:DNA replication initiation"/>
    <property type="evidence" value="ECO:0007669"/>
    <property type="project" value="TreeGrafter"/>
</dbReference>
<keyword evidence="7 12" id="KW-0862">Zinc</keyword>
<dbReference type="InterPro" id="IPR027417">
    <property type="entry name" value="P-loop_NTPase"/>
</dbReference>
<organism evidence="14 15">
    <name type="scientific">Solobacterium moorei</name>
    <dbReference type="NCBI Taxonomy" id="102148"/>
    <lineage>
        <taxon>Bacteria</taxon>
        <taxon>Bacillati</taxon>
        <taxon>Bacillota</taxon>
        <taxon>Erysipelotrichia</taxon>
        <taxon>Erysipelotrichales</taxon>
        <taxon>Erysipelotrichaceae</taxon>
        <taxon>Solobacterium</taxon>
    </lineage>
</organism>
<comment type="function">
    <text evidence="12">Initiates the restart of stalled replication forks, which reloads the replicative helicase on sites other than the origin of replication. Recognizes and binds to abandoned replication forks and remodels them to uncover a helicase loading site. Promotes assembly of the primosome at these replication forks.</text>
</comment>
<dbReference type="InterPro" id="IPR041222">
    <property type="entry name" value="PriA_3primeBD"/>
</dbReference>
<sequence>MKQQNRSCCFFGKSFIVEFSFYSRIESEIGDTMKIVQCWLEHPVRRLDQTFTYLYDDKDIEVGSRVTIPLLNRSVVGFVESIQDTDETKEEIEIRLGFKLRFIQDVKDHESLITDELHDLAMWLKENTLSTTISCFQTMLPSKLKPTTNNKKIVKEKWVKLTDEEVSLTPKQLEAYLYAREHQPLTYTELRKNYPGQARTLIEKNAIILEEKEKEAVNNVNVNIKSALQLTALQQSAMDEINNSQDGVYLLHGITGSGKTEVYLQLAAQALAQHKQVLILVPEISLTPQMIMRVSSRFGHALAIYHSGLSDQEKYEQYRKVKTGKASIVVGTRSAVFLPFQYLGLIVMDEEHDNSYKQENQPAYHCRDIAIWRGHYHHCKVILGSATPALESYARALKNVYHLVKMNERINQSLPNIQLVSIKDSIKKNGNYIITDELRTKIQERLEKNEQSILLLNRRGYVTQLRCKSCQEVVKCPHCDLAMSYHRDVNRLKCHTCGTEIAVPKECSHCHNHTGFTTMGFGTERLESEVHALFPAARVLRMDADTTGRKNAHQKILQDFGNHKADILLGTQMIAKGLDYPHVTLVGVINGDEGLQRTDFRSCEMTFDLLMQAGGRSGRAESAGEVVYQVFDPNHYAVQCAARQDYEAFFRNEMKFRHAGQYPPYTYLIALTIQGRKDDVVMKQAMAIKNEIVGDFKTIGIISLLKIQDLYRYRILLKGKDLDSMRRAVAKFLSTTKIDVTGLRIDINPMYLD</sequence>
<dbReference type="CDD" id="cd17929">
    <property type="entry name" value="DEXHc_priA"/>
    <property type="match status" value="1"/>
</dbReference>
<evidence type="ECO:0000256" key="6">
    <source>
        <dbReference type="ARBA" id="ARBA00022806"/>
    </source>
</evidence>
<feature type="binding site" evidence="12">
    <location>
        <position position="507"/>
    </location>
    <ligand>
        <name>Zn(2+)</name>
        <dbReference type="ChEBI" id="CHEBI:29105"/>
        <label>1</label>
    </ligand>
</feature>
<dbReference type="PANTHER" id="PTHR30580">
    <property type="entry name" value="PRIMOSOMAL PROTEIN N"/>
    <property type="match status" value="1"/>
</dbReference>
<dbReference type="Proteomes" id="UP000284731">
    <property type="component" value="Unassembled WGS sequence"/>
</dbReference>
<dbReference type="Gene3D" id="3.40.50.300">
    <property type="entry name" value="P-loop containing nucleotide triphosphate hydrolases"/>
    <property type="match status" value="2"/>
</dbReference>
<dbReference type="GO" id="GO:1990077">
    <property type="term" value="C:primosome complex"/>
    <property type="evidence" value="ECO:0007669"/>
    <property type="project" value="UniProtKB-UniRule"/>
</dbReference>
<feature type="binding site" evidence="12">
    <location>
        <position position="470"/>
    </location>
    <ligand>
        <name>Zn(2+)</name>
        <dbReference type="ChEBI" id="CHEBI:29105"/>
        <label>1</label>
    </ligand>
</feature>
<evidence type="ECO:0000259" key="13">
    <source>
        <dbReference type="PROSITE" id="PS51192"/>
    </source>
</evidence>
<dbReference type="InterPro" id="IPR040498">
    <property type="entry name" value="PriA_CRR"/>
</dbReference>
<dbReference type="InterPro" id="IPR011545">
    <property type="entry name" value="DEAD/DEAH_box_helicase_dom"/>
</dbReference>
<comment type="subunit">
    <text evidence="12">Component of the replication restart primosome.</text>
</comment>
<keyword evidence="10 12" id="KW-0413">Isomerase</keyword>
<feature type="binding site" evidence="12">
    <location>
        <position position="494"/>
    </location>
    <ligand>
        <name>Zn(2+)</name>
        <dbReference type="ChEBI" id="CHEBI:29105"/>
        <label>2</label>
    </ligand>
</feature>
<dbReference type="Gene3D" id="3.40.1440.60">
    <property type="entry name" value="PriA, 3(prime) DNA-binding domain"/>
    <property type="match status" value="1"/>
</dbReference>
<evidence type="ECO:0000256" key="3">
    <source>
        <dbReference type="ARBA" id="ARBA00022723"/>
    </source>
</evidence>
<evidence type="ECO:0000256" key="1">
    <source>
        <dbReference type="ARBA" id="ARBA00022515"/>
    </source>
</evidence>
<evidence type="ECO:0000313" key="14">
    <source>
        <dbReference type="EMBL" id="RGT55941.1"/>
    </source>
</evidence>
<dbReference type="GO" id="GO:0006269">
    <property type="term" value="P:DNA replication, synthesis of primer"/>
    <property type="evidence" value="ECO:0007669"/>
    <property type="project" value="UniProtKB-KW"/>
</dbReference>
<keyword evidence="9 12" id="KW-0238">DNA-binding</keyword>
<dbReference type="PANTHER" id="PTHR30580:SF0">
    <property type="entry name" value="PRIMOSOMAL PROTEIN N"/>
    <property type="match status" value="1"/>
</dbReference>